<evidence type="ECO:0000313" key="1">
    <source>
        <dbReference type="EMBL" id="CAE0472344.1"/>
    </source>
</evidence>
<dbReference type="EMBL" id="HBIO01022365">
    <property type="protein sequence ID" value="CAE0472344.1"/>
    <property type="molecule type" value="Transcribed_RNA"/>
</dbReference>
<dbReference type="AlphaFoldDB" id="A0A7S3VD81"/>
<protein>
    <submittedName>
        <fullName evidence="1">Uncharacterized protein</fullName>
    </submittedName>
</protein>
<accession>A0A7S3VD81</accession>
<name>A0A7S3VD81_9STRA</name>
<sequence>MVRHSLLSASVGREGGNIYMAEAGRGMAIAGSVATARKQTRGGKFYYLILQAKMTRRPYVGLGTNAAPGQASIVAKCIEMNTSSCSCEIILETDSSEDAWFLEVTY</sequence>
<organism evidence="1">
    <name type="scientific">Chaetoceros debilis</name>
    <dbReference type="NCBI Taxonomy" id="122233"/>
    <lineage>
        <taxon>Eukaryota</taxon>
        <taxon>Sar</taxon>
        <taxon>Stramenopiles</taxon>
        <taxon>Ochrophyta</taxon>
        <taxon>Bacillariophyta</taxon>
        <taxon>Coscinodiscophyceae</taxon>
        <taxon>Chaetocerotophycidae</taxon>
        <taxon>Chaetocerotales</taxon>
        <taxon>Chaetocerotaceae</taxon>
        <taxon>Chaetoceros</taxon>
    </lineage>
</organism>
<reference evidence="1" key="1">
    <citation type="submission" date="2021-01" db="EMBL/GenBank/DDBJ databases">
        <authorList>
            <person name="Corre E."/>
            <person name="Pelletier E."/>
            <person name="Niang G."/>
            <person name="Scheremetjew M."/>
            <person name="Finn R."/>
            <person name="Kale V."/>
            <person name="Holt S."/>
            <person name="Cochrane G."/>
            <person name="Meng A."/>
            <person name="Brown T."/>
            <person name="Cohen L."/>
        </authorList>
    </citation>
    <scope>NUCLEOTIDE SEQUENCE</scope>
    <source>
        <strain evidence="1">MM31A-1</strain>
    </source>
</reference>
<gene>
    <name evidence="1" type="ORF">CDEB00056_LOCUS17197</name>
</gene>
<proteinExistence type="predicted"/>